<proteinExistence type="inferred from homology"/>
<dbReference type="GeneID" id="93530407"/>
<feature type="binding site" evidence="8">
    <location>
        <position position="108"/>
    </location>
    <ligand>
        <name>tRNA</name>
        <dbReference type="ChEBI" id="CHEBI:17843"/>
    </ligand>
</feature>
<keyword evidence="2 8" id="KW-0820">tRNA-binding</keyword>
<reference evidence="12" key="1">
    <citation type="submission" date="2018-06" db="EMBL/GenBank/DDBJ databases">
        <authorList>
            <consortium name="Pathogen Informatics"/>
        </authorList>
    </citation>
    <scope>NUCLEOTIDE SEQUENCE [LARGE SCALE GENOMIC DNA]</scope>
    <source>
        <strain evidence="12">NCTC10124</strain>
    </source>
</reference>
<feature type="binding site" evidence="8">
    <location>
        <position position="62"/>
    </location>
    <ligand>
        <name>tRNA</name>
        <dbReference type="ChEBI" id="CHEBI:17843"/>
    </ligand>
</feature>
<name>A0A3B0PC79_MYCSY</name>
<keyword evidence="8" id="KW-0963">Cytoplasm</keyword>
<dbReference type="NCBIfam" id="TIGR00447">
    <property type="entry name" value="pth"/>
    <property type="match status" value="1"/>
</dbReference>
<dbReference type="GO" id="GO:0000049">
    <property type="term" value="F:tRNA binding"/>
    <property type="evidence" value="ECO:0007669"/>
    <property type="project" value="UniProtKB-UniRule"/>
</dbReference>
<feature type="site" description="Stabilizes the basic form of H active site to accept a proton" evidence="8">
    <location>
        <position position="87"/>
    </location>
</feature>
<evidence type="ECO:0000256" key="6">
    <source>
        <dbReference type="ARBA" id="ARBA00048707"/>
    </source>
</evidence>
<comment type="catalytic activity">
    <reaction evidence="6 8 9">
        <text>an N-acyl-L-alpha-aminoacyl-tRNA + H2O = an N-acyl-L-amino acid + a tRNA + H(+)</text>
        <dbReference type="Rhea" id="RHEA:54448"/>
        <dbReference type="Rhea" id="RHEA-COMP:10123"/>
        <dbReference type="Rhea" id="RHEA-COMP:13883"/>
        <dbReference type="ChEBI" id="CHEBI:15377"/>
        <dbReference type="ChEBI" id="CHEBI:15378"/>
        <dbReference type="ChEBI" id="CHEBI:59874"/>
        <dbReference type="ChEBI" id="CHEBI:78442"/>
        <dbReference type="ChEBI" id="CHEBI:138191"/>
        <dbReference type="EC" id="3.1.1.29"/>
    </reaction>
</comment>
<dbReference type="AlphaFoldDB" id="A0A3B0PC79"/>
<dbReference type="InterPro" id="IPR018171">
    <property type="entry name" value="Pept_tRNA_hydro_CS"/>
</dbReference>
<comment type="function">
    <text evidence="8">Catalyzes the release of premature peptidyl moieties from peptidyl-tRNA molecules trapped in stalled 50S ribosomal subunits, and thus maintains levels of free tRNAs and 50S ribosomes.</text>
</comment>
<organism evidence="11 12">
    <name type="scientific">Mycoplasmopsis synoviae</name>
    <name type="common">Mycoplasma synoviae</name>
    <dbReference type="NCBI Taxonomy" id="2109"/>
    <lineage>
        <taxon>Bacteria</taxon>
        <taxon>Bacillati</taxon>
        <taxon>Mycoplasmatota</taxon>
        <taxon>Mycoplasmoidales</taxon>
        <taxon>Metamycoplasmataceae</taxon>
        <taxon>Mycoplasmopsis</taxon>
    </lineage>
</organism>
<evidence type="ECO:0000256" key="5">
    <source>
        <dbReference type="ARBA" id="ARBA00038063"/>
    </source>
</evidence>
<keyword evidence="3 8" id="KW-0378">Hydrolase</keyword>
<feature type="binding site" evidence="8">
    <location>
        <position position="60"/>
    </location>
    <ligand>
        <name>tRNA</name>
        <dbReference type="ChEBI" id="CHEBI:17843"/>
    </ligand>
</feature>
<evidence type="ECO:0000313" key="12">
    <source>
        <dbReference type="Proteomes" id="UP000259328"/>
    </source>
</evidence>
<gene>
    <name evidence="8 11" type="primary">pth</name>
    <name evidence="11" type="ORF">NCTC10124_01331</name>
</gene>
<evidence type="ECO:0000256" key="9">
    <source>
        <dbReference type="RuleBase" id="RU000673"/>
    </source>
</evidence>
<evidence type="ECO:0000256" key="7">
    <source>
        <dbReference type="ARBA" id="ARBA00050038"/>
    </source>
</evidence>
<keyword evidence="4 8" id="KW-0694">RNA-binding</keyword>
<dbReference type="PROSITE" id="PS01195">
    <property type="entry name" value="PEPT_TRNA_HYDROL_1"/>
    <property type="match status" value="1"/>
</dbReference>
<comment type="subunit">
    <text evidence="8">Monomer.</text>
</comment>
<dbReference type="GO" id="GO:0005737">
    <property type="term" value="C:cytoplasm"/>
    <property type="evidence" value="ECO:0007669"/>
    <property type="project" value="UniProtKB-SubCell"/>
</dbReference>
<evidence type="ECO:0000313" key="11">
    <source>
        <dbReference type="EMBL" id="SYV93577.1"/>
    </source>
</evidence>
<dbReference type="PANTHER" id="PTHR17224">
    <property type="entry name" value="PEPTIDYL-TRNA HYDROLASE"/>
    <property type="match status" value="1"/>
</dbReference>
<accession>A0A3B0PC79</accession>
<comment type="subcellular location">
    <subcellularLocation>
        <location evidence="8">Cytoplasm</location>
    </subcellularLocation>
</comment>
<evidence type="ECO:0000256" key="8">
    <source>
        <dbReference type="HAMAP-Rule" id="MF_00083"/>
    </source>
</evidence>
<dbReference type="HAMAP" id="MF_00083">
    <property type="entry name" value="Pept_tRNA_hydro_bact"/>
    <property type="match status" value="1"/>
</dbReference>
<dbReference type="CDD" id="cd00462">
    <property type="entry name" value="PTH"/>
    <property type="match status" value="1"/>
</dbReference>
<feature type="site" description="Discriminates between blocked and unblocked aminoacyl-tRNA" evidence="8">
    <location>
        <position position="9"/>
    </location>
</feature>
<dbReference type="Proteomes" id="UP000259328">
    <property type="component" value="Chromosome"/>
</dbReference>
<dbReference type="RefSeq" id="WP_020003135.1">
    <property type="nucleotide sequence ID" value="NZ_CP034544.1"/>
</dbReference>
<dbReference type="GO" id="GO:0004045">
    <property type="term" value="F:peptidyl-tRNA hydrolase activity"/>
    <property type="evidence" value="ECO:0007669"/>
    <property type="project" value="UniProtKB-UniRule"/>
</dbReference>
<evidence type="ECO:0000256" key="4">
    <source>
        <dbReference type="ARBA" id="ARBA00022884"/>
    </source>
</evidence>
<evidence type="ECO:0000256" key="10">
    <source>
        <dbReference type="RuleBase" id="RU004320"/>
    </source>
</evidence>
<comment type="function">
    <text evidence="8">Hydrolyzes ribosome-free peptidyl-tRNAs (with 1 or more amino acids incorporated), which drop off the ribosome during protein synthesis, or as a result of ribosome stalling.</text>
</comment>
<dbReference type="InterPro" id="IPR036416">
    <property type="entry name" value="Pept_tRNA_hydro_sf"/>
</dbReference>
<dbReference type="FunFam" id="3.40.50.1470:FF:000001">
    <property type="entry name" value="Peptidyl-tRNA hydrolase"/>
    <property type="match status" value="1"/>
</dbReference>
<evidence type="ECO:0000256" key="3">
    <source>
        <dbReference type="ARBA" id="ARBA00022801"/>
    </source>
</evidence>
<protein>
    <recommendedName>
        <fullName evidence="7 8">Peptidyl-tRNA hydrolase</fullName>
        <shortName evidence="8">Pth</shortName>
        <ecNumber evidence="1 8">3.1.1.29</ecNumber>
    </recommendedName>
</protein>
<dbReference type="EC" id="3.1.1.29" evidence="1 8"/>
<dbReference type="Gene3D" id="3.40.50.1470">
    <property type="entry name" value="Peptidyl-tRNA hydrolase"/>
    <property type="match status" value="1"/>
</dbReference>
<feature type="active site" description="Proton acceptor" evidence="8">
    <location>
        <position position="19"/>
    </location>
</feature>
<comment type="similarity">
    <text evidence="5 8 10">Belongs to the PTH family.</text>
</comment>
<dbReference type="EMBL" id="LS991953">
    <property type="protein sequence ID" value="SYV93577.1"/>
    <property type="molecule type" value="Genomic_DNA"/>
</dbReference>
<dbReference type="SUPFAM" id="SSF53178">
    <property type="entry name" value="Peptidyl-tRNA hydrolase-like"/>
    <property type="match status" value="1"/>
</dbReference>
<sequence>MKLIVGLGNPGDKYKFTRHNVGFLVIDLICQKLKITLDKEKTHGSYAKFEDFIIAKPNTYMNLSGNFVLELANFFKIAPDDILVIHDEKDFELGKSAIKIGGSGGSHNGVLDVINKLNTQNFKRLKIGIGQNKEMALKDYVLQRFSLEEFSVLEPVLNQAADVCIQYSFNDIHYLMNKYNQKKKNGN</sequence>
<dbReference type="Pfam" id="PF01195">
    <property type="entry name" value="Pept_tRNA_hydro"/>
    <property type="match status" value="1"/>
</dbReference>
<evidence type="ECO:0000256" key="2">
    <source>
        <dbReference type="ARBA" id="ARBA00022555"/>
    </source>
</evidence>
<dbReference type="GO" id="GO:0072344">
    <property type="term" value="P:rescue of stalled ribosome"/>
    <property type="evidence" value="ECO:0007669"/>
    <property type="project" value="UniProtKB-UniRule"/>
</dbReference>
<dbReference type="GO" id="GO:0006515">
    <property type="term" value="P:protein quality control for misfolded or incompletely synthesized proteins"/>
    <property type="evidence" value="ECO:0007669"/>
    <property type="project" value="UniProtKB-UniRule"/>
</dbReference>
<dbReference type="PANTHER" id="PTHR17224:SF1">
    <property type="entry name" value="PEPTIDYL-TRNA HYDROLASE"/>
    <property type="match status" value="1"/>
</dbReference>
<dbReference type="InterPro" id="IPR001328">
    <property type="entry name" value="Pept_tRNA_hydro"/>
</dbReference>
<evidence type="ECO:0000256" key="1">
    <source>
        <dbReference type="ARBA" id="ARBA00013260"/>
    </source>
</evidence>
<feature type="binding site" evidence="8">
    <location>
        <position position="14"/>
    </location>
    <ligand>
        <name>tRNA</name>
        <dbReference type="ChEBI" id="CHEBI:17843"/>
    </ligand>
</feature>